<proteinExistence type="evidence at transcript level"/>
<organism evidence="2">
    <name type="scientific">Mus musculus</name>
    <name type="common">Mouse</name>
    <dbReference type="NCBI Taxonomy" id="10090"/>
    <lineage>
        <taxon>Eukaryota</taxon>
        <taxon>Metazoa</taxon>
        <taxon>Chordata</taxon>
        <taxon>Craniata</taxon>
        <taxon>Vertebrata</taxon>
        <taxon>Euteleostomi</taxon>
        <taxon>Mammalia</taxon>
        <taxon>Eutheria</taxon>
        <taxon>Euarchontoglires</taxon>
        <taxon>Glires</taxon>
        <taxon>Rodentia</taxon>
        <taxon>Myomorpha</taxon>
        <taxon>Muroidea</taxon>
        <taxon>Muridae</taxon>
        <taxon>Murinae</taxon>
        <taxon>Mus</taxon>
        <taxon>Mus</taxon>
    </lineage>
</organism>
<keyword evidence="1" id="KW-0472">Membrane</keyword>
<feature type="transmembrane region" description="Helical" evidence="1">
    <location>
        <begin position="40"/>
        <end position="64"/>
    </location>
</feature>
<evidence type="ECO:0000256" key="1">
    <source>
        <dbReference type="SAM" id="Phobius"/>
    </source>
</evidence>
<dbReference type="MGI" id="MGI:3641931">
    <property type="gene designation" value="Gm10248"/>
</dbReference>
<keyword evidence="1" id="KW-0812">Transmembrane</keyword>
<evidence type="ECO:0000313" key="3">
    <source>
        <dbReference type="MGI" id="MGI:3641931"/>
    </source>
</evidence>
<sequence length="116" mass="13446">MCSVCPLVNCCVCCGCEHVDHILLNQNQKSPSLDYLSKLQLLYCIWYLTSILMFSLNSIFFEFLRVSTEMWQRIKLFLQTVLNHPVPHTGLCFFFIDLKFQQCSEATLFAYSITTG</sequence>
<evidence type="ECO:0000313" key="2">
    <source>
        <dbReference type="EMBL" id="AAR87781.1"/>
    </source>
</evidence>
<dbReference type="EMBL" id="AY512910">
    <property type="protein sequence ID" value="AAR87781.1"/>
    <property type="molecule type" value="mRNA"/>
</dbReference>
<protein>
    <submittedName>
        <fullName evidence="2">Uncharacterized protein</fullName>
    </submittedName>
</protein>
<keyword evidence="1" id="KW-1133">Transmembrane helix</keyword>
<gene>
    <name evidence="3" type="primary">Gm10248</name>
</gene>
<reference evidence="2" key="1">
    <citation type="journal article" date="2003" name="PLoS Biol.">
        <title>Transcriptome analysis of mouse stem cells and early embryos.</title>
        <authorList>
            <person name="Sharov A.A."/>
            <person name="Piao Y."/>
            <person name="Matoba R."/>
            <person name="Dudekula D.B."/>
            <person name="Qian Y."/>
            <person name="VanBuren V."/>
            <person name="Falco G."/>
            <person name="Martin P.R."/>
            <person name="Stagg C.A."/>
            <person name="Bassey U.C."/>
            <person name="Wang Y."/>
            <person name="Carter M.G."/>
            <person name="Hamatani T."/>
            <person name="Aiba K."/>
            <person name="Akutsu H."/>
            <person name="Sharova L."/>
            <person name="Tanaka T.S."/>
            <person name="Kimber W.L."/>
            <person name="Yoshikawa T."/>
            <person name="Jaradat S.A."/>
            <person name="Pantano S."/>
            <person name="Nagaraja R."/>
            <person name="Boheler K.R."/>
            <person name="Taub D."/>
            <person name="Hodes R.J."/>
            <person name="Longo D.L."/>
            <person name="Schlessinger D."/>
            <person name="Keller J."/>
            <person name="Klotz E."/>
            <person name="Kelsoe G."/>
            <person name="Umezawa A."/>
            <person name="Vescovi A.L."/>
            <person name="Rossant J."/>
            <person name="Kunath T."/>
            <person name="Hogan B.L.M."/>
            <person name="Curci A."/>
            <person name="D'Urso M."/>
            <person name="Kelso J."/>
            <person name="Hide W."/>
            <person name="Ko M.S.H."/>
        </authorList>
    </citation>
    <scope>NUCLEOTIDE SEQUENCE</scope>
    <source>
        <strain evidence="2">C57BL/6</strain>
    </source>
</reference>
<accession>Q6R5H2</accession>
<name>Q6R5H2_MOUSE</name>
<dbReference type="AGR" id="MGI:3641931"/>
<dbReference type="AlphaFoldDB" id="Q6R5H2"/>